<proteinExistence type="predicted"/>
<accession>A0ABP6I6F1</accession>
<feature type="compositionally biased region" description="Pro residues" evidence="1">
    <location>
        <begin position="304"/>
        <end position="314"/>
    </location>
</feature>
<comment type="caution">
    <text evidence="3">The sequence shown here is derived from an EMBL/GenBank/DDBJ whole genome shotgun (WGS) entry which is preliminary data.</text>
</comment>
<feature type="region of interest" description="Disordered" evidence="1">
    <location>
        <begin position="296"/>
        <end position="331"/>
    </location>
</feature>
<feature type="transmembrane region" description="Helical" evidence="2">
    <location>
        <begin position="72"/>
        <end position="90"/>
    </location>
</feature>
<protein>
    <submittedName>
        <fullName evidence="3">Uncharacterized protein</fullName>
    </submittedName>
</protein>
<gene>
    <name evidence="3" type="ORF">GCM10010517_04030</name>
</gene>
<keyword evidence="2" id="KW-0812">Transmembrane</keyword>
<feature type="transmembrane region" description="Helical" evidence="2">
    <location>
        <begin position="270"/>
        <end position="289"/>
    </location>
</feature>
<keyword evidence="2" id="KW-1133">Transmembrane helix</keyword>
<feature type="transmembrane region" description="Helical" evidence="2">
    <location>
        <begin position="238"/>
        <end position="258"/>
    </location>
</feature>
<evidence type="ECO:0000256" key="2">
    <source>
        <dbReference type="SAM" id="Phobius"/>
    </source>
</evidence>
<evidence type="ECO:0000313" key="4">
    <source>
        <dbReference type="Proteomes" id="UP001500831"/>
    </source>
</evidence>
<reference evidence="4" key="1">
    <citation type="journal article" date="2019" name="Int. J. Syst. Evol. Microbiol.">
        <title>The Global Catalogue of Microorganisms (GCM) 10K type strain sequencing project: providing services to taxonomists for standard genome sequencing and annotation.</title>
        <authorList>
            <consortium name="The Broad Institute Genomics Platform"/>
            <consortium name="The Broad Institute Genome Sequencing Center for Infectious Disease"/>
            <person name="Wu L."/>
            <person name="Ma J."/>
        </authorList>
    </citation>
    <scope>NUCLEOTIDE SEQUENCE [LARGE SCALE GENOMIC DNA]</scope>
    <source>
        <strain evidence="4">JCM 6242</strain>
    </source>
</reference>
<evidence type="ECO:0000256" key="1">
    <source>
        <dbReference type="SAM" id="MobiDB-lite"/>
    </source>
</evidence>
<keyword evidence="4" id="KW-1185">Reference proteome</keyword>
<feature type="transmembrane region" description="Helical" evidence="2">
    <location>
        <begin position="43"/>
        <end position="60"/>
    </location>
</feature>
<feature type="transmembrane region" description="Helical" evidence="2">
    <location>
        <begin position="7"/>
        <end position="28"/>
    </location>
</feature>
<organism evidence="3 4">
    <name type="scientific">Streptosporangium fragile</name>
    <dbReference type="NCBI Taxonomy" id="46186"/>
    <lineage>
        <taxon>Bacteria</taxon>
        <taxon>Bacillati</taxon>
        <taxon>Actinomycetota</taxon>
        <taxon>Actinomycetes</taxon>
        <taxon>Streptosporangiales</taxon>
        <taxon>Streptosporangiaceae</taxon>
        <taxon>Streptosporangium</taxon>
    </lineage>
</organism>
<dbReference type="Proteomes" id="UP001500831">
    <property type="component" value="Unassembled WGS sequence"/>
</dbReference>
<evidence type="ECO:0000313" key="3">
    <source>
        <dbReference type="EMBL" id="GAA2847116.1"/>
    </source>
</evidence>
<keyword evidence="2" id="KW-0472">Membrane</keyword>
<sequence>MIRLHRPLLFSSAIMAVIAVVALAGLLLDDRTLDGMPVWAKPLKFAVSFGIYTLTWAWLLSLRRRAPRTGRLLGTVLAVTGTAEVLLITAQAARGRRSHFNFATPLDSTLYTIMGVTVVTLMIANIAAAVLVLRERQASPSQTWAIRLALVISTVGIGLGYLMTAPTAAQLADTATTVIGAHSVGVPDGGPGLPLADWSTTGGDLRIPHFVGMHAIQVLPLVAMLLAPLREEVVRLRLVLVAGGGYAALLALVTWQALRGQPLLRPDGATLGAAGLLLAGVAVAALLSLRLPAPSRPAAATAQPTPPAPGPDPAPALERAGTAPETGTTHR</sequence>
<name>A0ABP6I6F1_9ACTN</name>
<feature type="transmembrane region" description="Helical" evidence="2">
    <location>
        <begin position="110"/>
        <end position="132"/>
    </location>
</feature>
<dbReference type="RefSeq" id="WP_344967159.1">
    <property type="nucleotide sequence ID" value="NZ_BAAAVI010000002.1"/>
</dbReference>
<feature type="transmembrane region" description="Helical" evidence="2">
    <location>
        <begin position="144"/>
        <end position="163"/>
    </location>
</feature>
<feature type="transmembrane region" description="Helical" evidence="2">
    <location>
        <begin position="207"/>
        <end position="226"/>
    </location>
</feature>
<dbReference type="EMBL" id="BAAAVI010000002">
    <property type="protein sequence ID" value="GAA2847116.1"/>
    <property type="molecule type" value="Genomic_DNA"/>
</dbReference>